<dbReference type="PRINTS" id="PR00411">
    <property type="entry name" value="PNDRDTASEI"/>
</dbReference>
<dbReference type="InterPro" id="IPR036188">
    <property type="entry name" value="FAD/NAD-bd_sf"/>
</dbReference>
<dbReference type="NCBIfam" id="TIGR00275">
    <property type="entry name" value="aminoacetone oxidase family FAD-binding enzyme"/>
    <property type="match status" value="1"/>
</dbReference>
<dbReference type="Pfam" id="PF03486">
    <property type="entry name" value="HI0933_like"/>
    <property type="match status" value="1"/>
</dbReference>
<dbReference type="Gene3D" id="3.50.50.60">
    <property type="entry name" value="FAD/NAD(P)-binding domain"/>
    <property type="match status" value="1"/>
</dbReference>
<sequence length="401" mass="44100">MTPKIAIIGAGASGIFCAIQLASLKIPIYLFDKNKILGKKLLATGNGHCNIHNQSLNPSCYQSSSFSPKEIQTILKNFDFNAFKHFCEKIGLFLETKENGKVYPISNSAKSVLEIFTPLLESITLKLEEEILNINQTTHSYCLQSPKDIYAFTHVILACGSEAMPKLGGSDKGLKLAKSLNLEILPTYPSLVPLKVISPKLQNLSGIKLKANITLMEANKALYQTYNDLLFTNYGISGFGVLDTSSYLYQAKNPKILLDLLPTFSTKSLENIFLNLIKAYPNKNATELLSGLLHPKLALHLTQNLKLQLTNTKTIKQTLYALKNLTLDSPSLYGFDNAEVSGGGVSAKEINTTSFECQKLKNLYIIGEMLDIVGNRGGYNLAFAWASAWNCAKAIQNTLKS</sequence>
<dbReference type="InterPro" id="IPR055178">
    <property type="entry name" value="RsdA/BaiN/AoA(So)-like_dom"/>
</dbReference>
<keyword evidence="4" id="KW-1133">Transmembrane helix</keyword>
<feature type="domain" description="RsdA/BaiN/AoA(So)-like insert" evidence="6">
    <location>
        <begin position="188"/>
        <end position="325"/>
    </location>
</feature>
<evidence type="ECO:0000256" key="2">
    <source>
        <dbReference type="ARBA" id="ARBA00022630"/>
    </source>
</evidence>
<dbReference type="Proteomes" id="UP000007032">
    <property type="component" value="Chromosome"/>
</dbReference>
<keyword evidence="4" id="KW-0472">Membrane</keyword>
<evidence type="ECO:0000256" key="3">
    <source>
        <dbReference type="ARBA" id="ARBA00022827"/>
    </source>
</evidence>
<dbReference type="InterPro" id="IPR057661">
    <property type="entry name" value="RsdA/BaiN/AoA(So)_Rossmann"/>
</dbReference>
<dbReference type="Gene3D" id="2.40.30.10">
    <property type="entry name" value="Translation factors"/>
    <property type="match status" value="1"/>
</dbReference>
<comment type="cofactor">
    <cofactor evidence="1">
        <name>FAD</name>
        <dbReference type="ChEBI" id="CHEBI:57692"/>
    </cofactor>
</comment>
<dbReference type="AlphaFoldDB" id="C5ZVC4"/>
<dbReference type="SUPFAM" id="SSF160996">
    <property type="entry name" value="HI0933 insert domain-like"/>
    <property type="match status" value="1"/>
</dbReference>
<dbReference type="InterPro" id="IPR023166">
    <property type="entry name" value="BaiN-like_dom_sf"/>
</dbReference>
<evidence type="ECO:0000259" key="6">
    <source>
        <dbReference type="Pfam" id="PF22780"/>
    </source>
</evidence>
<dbReference type="eggNOG" id="COG2081">
    <property type="taxonomic scope" value="Bacteria"/>
</dbReference>
<gene>
    <name evidence="7" type="ORF">HCAN_0059</name>
</gene>
<organism evidence="7 8">
    <name type="scientific">Helicobacter canadensis MIT 98-5491</name>
    <dbReference type="NCBI Taxonomy" id="537970"/>
    <lineage>
        <taxon>Bacteria</taxon>
        <taxon>Pseudomonadati</taxon>
        <taxon>Campylobacterota</taxon>
        <taxon>Epsilonproteobacteria</taxon>
        <taxon>Campylobacterales</taxon>
        <taxon>Helicobacteraceae</taxon>
        <taxon>Helicobacter</taxon>
    </lineage>
</organism>
<evidence type="ECO:0000256" key="1">
    <source>
        <dbReference type="ARBA" id="ARBA00001974"/>
    </source>
</evidence>
<dbReference type="PANTHER" id="PTHR42887:SF2">
    <property type="entry name" value="OS12G0638800 PROTEIN"/>
    <property type="match status" value="1"/>
</dbReference>
<evidence type="ECO:0000313" key="8">
    <source>
        <dbReference type="Proteomes" id="UP000007032"/>
    </source>
</evidence>
<feature type="transmembrane region" description="Helical" evidence="4">
    <location>
        <begin position="6"/>
        <end position="31"/>
    </location>
</feature>
<dbReference type="PANTHER" id="PTHR42887">
    <property type="entry name" value="OS12G0638800 PROTEIN"/>
    <property type="match status" value="1"/>
</dbReference>
<keyword evidence="8" id="KW-1185">Reference proteome</keyword>
<dbReference type="Gene3D" id="1.10.8.260">
    <property type="entry name" value="HI0933 insert domain-like"/>
    <property type="match status" value="1"/>
</dbReference>
<evidence type="ECO:0000313" key="7">
    <source>
        <dbReference type="EMBL" id="EES88783.1"/>
    </source>
</evidence>
<dbReference type="InterPro" id="IPR004792">
    <property type="entry name" value="BaiN-like"/>
</dbReference>
<reference evidence="7 8" key="1">
    <citation type="journal article" date="2009" name="J. Bacteriol.">
        <title>Genome sequence of the emerging pathogen Helicobacter canadensis.</title>
        <authorList>
            <person name="Loman N.J."/>
            <person name="Snyder L.A."/>
            <person name="Linton J.D."/>
            <person name="Langdon R."/>
            <person name="Lawson A.J."/>
            <person name="Weinstock G.M."/>
            <person name="Wren B.W."/>
            <person name="Pallen M.J."/>
        </authorList>
    </citation>
    <scope>NUCLEOTIDE SEQUENCE [LARGE SCALE GENOMIC DNA]</scope>
    <source>
        <strain evidence="7 8">MIT 98-5491</strain>
    </source>
</reference>
<dbReference type="HOGENOM" id="CLU_025174_3_1_7"/>
<dbReference type="EMBL" id="CM000776">
    <property type="protein sequence ID" value="EES88783.1"/>
    <property type="molecule type" value="Genomic_DNA"/>
</dbReference>
<feature type="domain" description="RsdA/BaiN/AoA(So)-like Rossmann fold-like" evidence="5">
    <location>
        <begin position="4"/>
        <end position="393"/>
    </location>
</feature>
<name>C5ZVC4_9HELI</name>
<evidence type="ECO:0000256" key="4">
    <source>
        <dbReference type="SAM" id="Phobius"/>
    </source>
</evidence>
<evidence type="ECO:0000259" key="5">
    <source>
        <dbReference type="Pfam" id="PF03486"/>
    </source>
</evidence>
<protein>
    <submittedName>
        <fullName evidence="7">Flavoprotein</fullName>
    </submittedName>
</protein>
<dbReference type="Pfam" id="PF22780">
    <property type="entry name" value="HI0933_like_1st"/>
    <property type="match status" value="1"/>
</dbReference>
<dbReference type="SUPFAM" id="SSF51905">
    <property type="entry name" value="FAD/NAD(P)-binding domain"/>
    <property type="match status" value="1"/>
</dbReference>
<accession>C5ZVC4</accession>
<keyword evidence="3" id="KW-0274">FAD</keyword>
<keyword evidence="4" id="KW-0812">Transmembrane</keyword>
<dbReference type="STRING" id="537970.HCAN_0059"/>
<proteinExistence type="predicted"/>
<keyword evidence="2" id="KW-0285">Flavoprotein</keyword>